<dbReference type="VEuPathDB" id="FungiDB:AB675_1420"/>
<reference evidence="2 3" key="1">
    <citation type="submission" date="2015-06" db="EMBL/GenBank/DDBJ databases">
        <title>Draft genome of the ant-associated black yeast Phialophora attae CBS 131958.</title>
        <authorList>
            <person name="Moreno L.F."/>
            <person name="Stielow B.J."/>
            <person name="de Hoog S."/>
            <person name="Vicente V.A."/>
            <person name="Weiss V.A."/>
            <person name="de Vries M."/>
            <person name="Cruz L.M."/>
            <person name="Souza E.M."/>
        </authorList>
    </citation>
    <scope>NUCLEOTIDE SEQUENCE [LARGE SCALE GENOMIC DNA]</scope>
    <source>
        <strain evidence="2 3">CBS 131958</strain>
    </source>
</reference>
<dbReference type="Proteomes" id="UP000038010">
    <property type="component" value="Unassembled WGS sequence"/>
</dbReference>
<accession>A0A0N1H2D4</accession>
<dbReference type="RefSeq" id="XP_017994397.1">
    <property type="nucleotide sequence ID" value="XM_018141310.1"/>
</dbReference>
<proteinExistence type="predicted"/>
<dbReference type="GeneID" id="28733190"/>
<name>A0A0N1H2D4_9EURO</name>
<dbReference type="AlphaFoldDB" id="A0A0N1H2D4"/>
<dbReference type="EMBL" id="LFJN01000060">
    <property type="protein sequence ID" value="KPI34434.1"/>
    <property type="molecule type" value="Genomic_DNA"/>
</dbReference>
<evidence type="ECO:0000313" key="3">
    <source>
        <dbReference type="Proteomes" id="UP000038010"/>
    </source>
</evidence>
<feature type="compositionally biased region" description="Basic and acidic residues" evidence="1">
    <location>
        <begin position="1"/>
        <end position="24"/>
    </location>
</feature>
<evidence type="ECO:0000256" key="1">
    <source>
        <dbReference type="SAM" id="MobiDB-lite"/>
    </source>
</evidence>
<feature type="region of interest" description="Disordered" evidence="1">
    <location>
        <begin position="1"/>
        <end position="28"/>
    </location>
</feature>
<organism evidence="2 3">
    <name type="scientific">Cyphellophora attinorum</name>
    <dbReference type="NCBI Taxonomy" id="1664694"/>
    <lineage>
        <taxon>Eukaryota</taxon>
        <taxon>Fungi</taxon>
        <taxon>Dikarya</taxon>
        <taxon>Ascomycota</taxon>
        <taxon>Pezizomycotina</taxon>
        <taxon>Eurotiomycetes</taxon>
        <taxon>Chaetothyriomycetidae</taxon>
        <taxon>Chaetothyriales</taxon>
        <taxon>Cyphellophoraceae</taxon>
        <taxon>Cyphellophora</taxon>
    </lineage>
</organism>
<keyword evidence="3" id="KW-1185">Reference proteome</keyword>
<comment type="caution">
    <text evidence="2">The sequence shown here is derived from an EMBL/GenBank/DDBJ whole genome shotgun (WGS) entry which is preliminary data.</text>
</comment>
<evidence type="ECO:0000313" key="2">
    <source>
        <dbReference type="EMBL" id="KPI34434.1"/>
    </source>
</evidence>
<protein>
    <submittedName>
        <fullName evidence="2">Uncharacterized protein</fullName>
    </submittedName>
</protein>
<sequence length="70" mass="8422">MARKEDGEEGEWRRKRMAKEDIAHGGHRAWRTSRMEDIAHGERRRPEIVDIDPVWSRWLIGHRQGEVVHR</sequence>
<feature type="non-terminal residue" evidence="2">
    <location>
        <position position="1"/>
    </location>
</feature>
<gene>
    <name evidence="2" type="ORF">AB675_1420</name>
</gene>